<dbReference type="Proteomes" id="UP000295832">
    <property type="component" value="Unassembled WGS sequence"/>
</dbReference>
<dbReference type="EMBL" id="SOEG01000015">
    <property type="protein sequence ID" value="TDX51140.1"/>
    <property type="molecule type" value="Genomic_DNA"/>
</dbReference>
<keyword evidence="2" id="KW-1185">Reference proteome</keyword>
<organism evidence="1 2">
    <name type="scientific">Orenia marismortui</name>
    <dbReference type="NCBI Taxonomy" id="46469"/>
    <lineage>
        <taxon>Bacteria</taxon>
        <taxon>Bacillati</taxon>
        <taxon>Bacillota</taxon>
        <taxon>Clostridia</taxon>
        <taxon>Halanaerobiales</taxon>
        <taxon>Halobacteroidaceae</taxon>
        <taxon>Orenia</taxon>
    </lineage>
</organism>
<dbReference type="NCBIfam" id="TIGR03696">
    <property type="entry name" value="Rhs_assc_core"/>
    <property type="match status" value="1"/>
</dbReference>
<dbReference type="InterPro" id="IPR022385">
    <property type="entry name" value="Rhs_assc_core"/>
</dbReference>
<comment type="caution">
    <text evidence="1">The sequence shown here is derived from an EMBL/GenBank/DDBJ whole genome shotgun (WGS) entry which is preliminary data.</text>
</comment>
<dbReference type="Gene3D" id="2.180.10.10">
    <property type="entry name" value="RHS repeat-associated core"/>
    <property type="match status" value="1"/>
</dbReference>
<proteinExistence type="predicted"/>
<sequence length="265" mass="29553">MLGTQSYTPFGMVRSTTGSFNTKLGFIGRSQGSITGLTYIRARYYDGSVGIFTKVDPIRDGLNWYGYAGGNPVNYVDNNGMEYIMVHGRKVLKGLDENNRLNYEWDYFYTINAGGLKDAIETLAGFTSAGGVIAAKNEGVYAYNWWNKDDYGFWNFAKDSGKNIGGYVSDIAAIIFGSEKARKYNQIRKTWENDCQIESGAPGADQIYDTAAEVVDGLKRVYKKNGWDTKELEKVLNNPKNNWVQTTFGGMPPVDSLLDRPGVEF</sequence>
<gene>
    <name evidence="1" type="ORF">C7959_11516</name>
</gene>
<evidence type="ECO:0000313" key="1">
    <source>
        <dbReference type="EMBL" id="TDX51140.1"/>
    </source>
</evidence>
<accession>A0A4R8GXU3</accession>
<protein>
    <submittedName>
        <fullName evidence="1">RHS repeat-associated protein</fullName>
    </submittedName>
</protein>
<reference evidence="1 2" key="1">
    <citation type="submission" date="2019-03" db="EMBL/GenBank/DDBJ databases">
        <title>Subsurface microbial communities from deep shales in Ohio and West Virginia, USA.</title>
        <authorList>
            <person name="Wrighton K."/>
        </authorList>
    </citation>
    <scope>NUCLEOTIDE SEQUENCE [LARGE SCALE GENOMIC DNA]</scope>
    <source>
        <strain evidence="1 2">MSL 6dP</strain>
    </source>
</reference>
<dbReference type="PANTHER" id="PTHR32305">
    <property type="match status" value="1"/>
</dbReference>
<dbReference type="PANTHER" id="PTHR32305:SF15">
    <property type="entry name" value="PROTEIN RHSA-RELATED"/>
    <property type="match status" value="1"/>
</dbReference>
<dbReference type="InterPro" id="IPR050708">
    <property type="entry name" value="T6SS_VgrG/RHS"/>
</dbReference>
<dbReference type="AlphaFoldDB" id="A0A4R8GXU3"/>
<name>A0A4R8GXU3_9FIRM</name>
<dbReference type="RefSeq" id="WP_208324403.1">
    <property type="nucleotide sequence ID" value="NZ_SOEG01000015.1"/>
</dbReference>
<evidence type="ECO:0000313" key="2">
    <source>
        <dbReference type="Proteomes" id="UP000295832"/>
    </source>
</evidence>